<feature type="compositionally biased region" description="Pro residues" evidence="1">
    <location>
        <begin position="1"/>
        <end position="12"/>
    </location>
</feature>
<accession>A0A812TYC3</accession>
<comment type="caution">
    <text evidence="4">The sequence shown here is derived from an EMBL/GenBank/DDBJ whole genome shotgun (WGS) entry which is preliminary data.</text>
</comment>
<dbReference type="AlphaFoldDB" id="A0A812TYC3"/>
<evidence type="ECO:0000256" key="1">
    <source>
        <dbReference type="SAM" id="MobiDB-lite"/>
    </source>
</evidence>
<reference evidence="4" key="1">
    <citation type="submission" date="2021-02" db="EMBL/GenBank/DDBJ databases">
        <authorList>
            <person name="Dougan E. K."/>
            <person name="Rhodes N."/>
            <person name="Thang M."/>
            <person name="Chan C."/>
        </authorList>
    </citation>
    <scope>NUCLEOTIDE SEQUENCE</scope>
</reference>
<evidence type="ECO:0000313" key="5">
    <source>
        <dbReference type="Proteomes" id="UP000604046"/>
    </source>
</evidence>
<dbReference type="Proteomes" id="UP000604046">
    <property type="component" value="Unassembled WGS sequence"/>
</dbReference>
<dbReference type="SMART" id="SM00678">
    <property type="entry name" value="WWE"/>
    <property type="match status" value="1"/>
</dbReference>
<proteinExistence type="predicted"/>
<gene>
    <name evidence="4" type="ORF">SNAT2548_LOCUS30464</name>
</gene>
<evidence type="ECO:0000313" key="4">
    <source>
        <dbReference type="EMBL" id="CAE7543300.1"/>
    </source>
</evidence>
<dbReference type="EMBL" id="CAJNDS010002608">
    <property type="protein sequence ID" value="CAE7543300.1"/>
    <property type="molecule type" value="Genomic_DNA"/>
</dbReference>
<feature type="compositionally biased region" description="Basic and acidic residues" evidence="1">
    <location>
        <begin position="60"/>
        <end position="74"/>
    </location>
</feature>
<dbReference type="InterPro" id="IPR018123">
    <property type="entry name" value="WWE-dom_subgr"/>
</dbReference>
<dbReference type="Pfam" id="PF02825">
    <property type="entry name" value="WWE"/>
    <property type="match status" value="1"/>
</dbReference>
<feature type="region of interest" description="Disordered" evidence="1">
    <location>
        <begin position="1"/>
        <end position="139"/>
    </location>
</feature>
<dbReference type="SUPFAM" id="SSF117839">
    <property type="entry name" value="WWE domain"/>
    <property type="match status" value="1"/>
</dbReference>
<feature type="domain" description="WWE" evidence="3">
    <location>
        <begin position="185"/>
        <end position="261"/>
    </location>
</feature>
<feature type="domain" description="UBA" evidence="2">
    <location>
        <begin position="142"/>
        <end position="188"/>
    </location>
</feature>
<dbReference type="InterPro" id="IPR015940">
    <property type="entry name" value="UBA"/>
</dbReference>
<dbReference type="OrthoDB" id="431203at2759"/>
<evidence type="ECO:0000259" key="3">
    <source>
        <dbReference type="PROSITE" id="PS50918"/>
    </source>
</evidence>
<feature type="region of interest" description="Disordered" evidence="1">
    <location>
        <begin position="254"/>
        <end position="341"/>
    </location>
</feature>
<sequence>MAWDVPPAPGLPTTPEKSKSWENDTAPVFILGSDGKAHETRPTTSLAHDLAKQEVVVHTSPDRPRRIRNPDDRPLNPANGGYSAGQGSSGSGRRTSLADRPVTGFTQPSGPACRRSLGGAESHAPTPTQAPARRSSIGSVAEAPKRFVRSYEPFEKLLSMGVDKESARAALIAASGDVERAVRLVLEDSQAHVSREACEWEFEGDKGWVPFSAESDARLHAAQAAGKEACELRFGGHRYLIDFNSLTQLNLATQRSRRIRRKGGASSSSGAHEKAAPSRAAGSDAKAKAPETPIEAAAQGAASSEPAKPAKVPVTEAPRPGHERFRPFQRGKGPSASSGSS</sequence>
<dbReference type="Gene3D" id="1.10.8.10">
    <property type="entry name" value="DNA helicase RuvA subunit, C-terminal domain"/>
    <property type="match status" value="1"/>
</dbReference>
<dbReference type="PROSITE" id="PS50030">
    <property type="entry name" value="UBA"/>
    <property type="match status" value="1"/>
</dbReference>
<dbReference type="PROSITE" id="PS50918">
    <property type="entry name" value="WWE"/>
    <property type="match status" value="1"/>
</dbReference>
<dbReference type="SUPFAM" id="SSF46934">
    <property type="entry name" value="UBA-like"/>
    <property type="match status" value="1"/>
</dbReference>
<dbReference type="GO" id="GO:0008270">
    <property type="term" value="F:zinc ion binding"/>
    <property type="evidence" value="ECO:0007669"/>
    <property type="project" value="InterPro"/>
</dbReference>
<protein>
    <submittedName>
        <fullName evidence="4">Uncharacterized protein</fullName>
    </submittedName>
</protein>
<evidence type="ECO:0000259" key="2">
    <source>
        <dbReference type="PROSITE" id="PS50030"/>
    </source>
</evidence>
<dbReference type="InterPro" id="IPR009060">
    <property type="entry name" value="UBA-like_sf"/>
</dbReference>
<keyword evidence="5" id="KW-1185">Reference proteome</keyword>
<dbReference type="Gene3D" id="3.30.720.50">
    <property type="match status" value="1"/>
</dbReference>
<dbReference type="InterPro" id="IPR004170">
    <property type="entry name" value="WWE_dom"/>
</dbReference>
<feature type="compositionally biased region" description="Low complexity" evidence="1">
    <location>
        <begin position="295"/>
        <end position="307"/>
    </location>
</feature>
<organism evidence="4 5">
    <name type="scientific">Symbiodinium natans</name>
    <dbReference type="NCBI Taxonomy" id="878477"/>
    <lineage>
        <taxon>Eukaryota</taxon>
        <taxon>Sar</taxon>
        <taxon>Alveolata</taxon>
        <taxon>Dinophyceae</taxon>
        <taxon>Suessiales</taxon>
        <taxon>Symbiodiniaceae</taxon>
        <taxon>Symbiodinium</taxon>
    </lineage>
</organism>
<name>A0A812TYC3_9DINO</name>
<dbReference type="InterPro" id="IPR037197">
    <property type="entry name" value="WWE_dom_sf"/>
</dbReference>